<evidence type="ECO:0000313" key="5">
    <source>
        <dbReference type="EMBL" id="KAL1529428.1"/>
    </source>
</evidence>
<dbReference type="Gene3D" id="4.10.860.10">
    <property type="entry name" value="UVR domain"/>
    <property type="match status" value="1"/>
</dbReference>
<dbReference type="AlphaFoldDB" id="A0AB34K4I1"/>
<organism evidence="5 6">
    <name type="scientific">Prymnesium parvum</name>
    <name type="common">Toxic golden alga</name>
    <dbReference type="NCBI Taxonomy" id="97485"/>
    <lineage>
        <taxon>Eukaryota</taxon>
        <taxon>Haptista</taxon>
        <taxon>Haptophyta</taxon>
        <taxon>Prymnesiophyceae</taxon>
        <taxon>Prymnesiales</taxon>
        <taxon>Prymnesiaceae</taxon>
        <taxon>Prymnesium</taxon>
    </lineage>
</organism>
<keyword evidence="6" id="KW-1185">Reference proteome</keyword>
<dbReference type="PROSITE" id="PS50151">
    <property type="entry name" value="UVR"/>
    <property type="match status" value="1"/>
</dbReference>
<protein>
    <recommendedName>
        <fullName evidence="4">UVR domain-containing protein</fullName>
    </recommendedName>
</protein>
<evidence type="ECO:0000256" key="1">
    <source>
        <dbReference type="ARBA" id="ARBA00004906"/>
    </source>
</evidence>
<evidence type="ECO:0000313" key="6">
    <source>
        <dbReference type="Proteomes" id="UP001515480"/>
    </source>
</evidence>
<dbReference type="Pfam" id="PF12014">
    <property type="entry name" value="Cyclin_D1_bind"/>
    <property type="match status" value="1"/>
</dbReference>
<dbReference type="InterPro" id="IPR045048">
    <property type="entry name" value="FBXO31/39"/>
</dbReference>
<evidence type="ECO:0000256" key="3">
    <source>
        <dbReference type="SAM" id="SignalP"/>
    </source>
</evidence>
<keyword evidence="3" id="KW-0732">Signal</keyword>
<dbReference type="PANTHER" id="PTHR10706:SF130">
    <property type="entry name" value="F-BOX ONLY PROTEIN 31"/>
    <property type="match status" value="1"/>
</dbReference>
<dbReference type="EMBL" id="JBGBPQ010000001">
    <property type="protein sequence ID" value="KAL1529428.1"/>
    <property type="molecule type" value="Genomic_DNA"/>
</dbReference>
<keyword evidence="2" id="KW-0833">Ubl conjugation pathway</keyword>
<comment type="pathway">
    <text evidence="1">Protein modification; protein ubiquitination.</text>
</comment>
<feature type="domain" description="UVR" evidence="4">
    <location>
        <begin position="61"/>
        <end position="96"/>
    </location>
</feature>
<evidence type="ECO:0000256" key="2">
    <source>
        <dbReference type="ARBA" id="ARBA00022786"/>
    </source>
</evidence>
<sequence length="310" mass="33873">MPLTHLLLGGLVVRASGVALGAGMLHTRATNSRAHLFLGAESSFEAKLRDFAPAAELPTVRGELVRLQNQLQAAIDEQDFAAAAMLRDDITELRNKDPAVMSSLLKEQLQDALAKEDYKQASALRDQMLVLRRFLPQYQLAGLWKGNYPNHGEELVRIHYEGDTLYATKVTGDLHVPAGEVTFQADLSQPFDQIGRVGANALEEASGVRVEVVSLSSDGSQEQREVEQFQGEGRIAAVNFQHAHFVPGQLFLMDEDVLGFLWLPLGTFIVFSRVHEENECSPAAAAAAAAAYGQSATHISMDLDGDSRYE</sequence>
<accession>A0AB34K4I1</accession>
<dbReference type="InterPro" id="IPR001943">
    <property type="entry name" value="UVR_dom"/>
</dbReference>
<evidence type="ECO:0000259" key="4">
    <source>
        <dbReference type="PROSITE" id="PS50151"/>
    </source>
</evidence>
<dbReference type="Proteomes" id="UP001515480">
    <property type="component" value="Unassembled WGS sequence"/>
</dbReference>
<feature type="chain" id="PRO_5044243148" description="UVR domain-containing protein" evidence="3">
    <location>
        <begin position="18"/>
        <end position="310"/>
    </location>
</feature>
<feature type="signal peptide" evidence="3">
    <location>
        <begin position="1"/>
        <end position="17"/>
    </location>
</feature>
<dbReference type="Pfam" id="PF02151">
    <property type="entry name" value="UVR"/>
    <property type="match status" value="1"/>
</dbReference>
<comment type="caution">
    <text evidence="5">The sequence shown here is derived from an EMBL/GenBank/DDBJ whole genome shotgun (WGS) entry which is preliminary data.</text>
</comment>
<reference evidence="5 6" key="1">
    <citation type="journal article" date="2024" name="Science">
        <title>Giant polyketide synthase enzymes in the biosynthesis of giant marine polyether toxins.</title>
        <authorList>
            <person name="Fallon T.R."/>
            <person name="Shende V.V."/>
            <person name="Wierzbicki I.H."/>
            <person name="Pendleton A.L."/>
            <person name="Watervoot N.F."/>
            <person name="Auber R.P."/>
            <person name="Gonzalez D.J."/>
            <person name="Wisecaver J.H."/>
            <person name="Moore B.S."/>
        </authorList>
    </citation>
    <scope>NUCLEOTIDE SEQUENCE [LARGE SCALE GENOMIC DNA]</scope>
    <source>
        <strain evidence="5 6">12B1</strain>
    </source>
</reference>
<proteinExistence type="predicted"/>
<name>A0AB34K4I1_PRYPA</name>
<dbReference type="PANTHER" id="PTHR10706">
    <property type="entry name" value="F-BOX FAMILY PROTEIN"/>
    <property type="match status" value="1"/>
</dbReference>
<gene>
    <name evidence="5" type="ORF">AB1Y20_000376</name>
</gene>